<comment type="caution">
    <text evidence="1">The sequence shown here is derived from an EMBL/GenBank/DDBJ whole genome shotgun (WGS) entry which is preliminary data.</text>
</comment>
<protein>
    <submittedName>
        <fullName evidence="1">Uncharacterized protein</fullName>
    </submittedName>
</protein>
<proteinExistence type="predicted"/>
<evidence type="ECO:0000313" key="1">
    <source>
        <dbReference type="EMBL" id="TWT66391.1"/>
    </source>
</evidence>
<evidence type="ECO:0000313" key="2">
    <source>
        <dbReference type="Proteomes" id="UP000318053"/>
    </source>
</evidence>
<reference evidence="1 2" key="1">
    <citation type="submission" date="2019-02" db="EMBL/GenBank/DDBJ databases">
        <title>Deep-cultivation of Planctomycetes and their phenomic and genomic characterization uncovers novel biology.</title>
        <authorList>
            <person name="Wiegand S."/>
            <person name="Jogler M."/>
            <person name="Boedeker C."/>
            <person name="Pinto D."/>
            <person name="Vollmers J."/>
            <person name="Rivas-Marin E."/>
            <person name="Kohn T."/>
            <person name="Peeters S.H."/>
            <person name="Heuer A."/>
            <person name="Rast P."/>
            <person name="Oberbeckmann S."/>
            <person name="Bunk B."/>
            <person name="Jeske O."/>
            <person name="Meyerdierks A."/>
            <person name="Storesund J.E."/>
            <person name="Kallscheuer N."/>
            <person name="Luecker S."/>
            <person name="Lage O.M."/>
            <person name="Pohl T."/>
            <person name="Merkel B.J."/>
            <person name="Hornburger P."/>
            <person name="Mueller R.-W."/>
            <person name="Bruemmer F."/>
            <person name="Labrenz M."/>
            <person name="Spormann A.M."/>
            <person name="Op Den Camp H."/>
            <person name="Overmann J."/>
            <person name="Amann R."/>
            <person name="Jetten M.S.M."/>
            <person name="Mascher T."/>
            <person name="Medema M.H."/>
            <person name="Devos D.P."/>
            <person name="Kaster A.-K."/>
            <person name="Ovreas L."/>
            <person name="Rohde M."/>
            <person name="Galperin M.Y."/>
            <person name="Jogler C."/>
        </authorList>
    </citation>
    <scope>NUCLEOTIDE SEQUENCE [LARGE SCALE GENOMIC DNA]</scope>
    <source>
        <strain evidence="1 2">CA85</strain>
    </source>
</reference>
<dbReference type="Proteomes" id="UP000318053">
    <property type="component" value="Unassembled WGS sequence"/>
</dbReference>
<dbReference type="AlphaFoldDB" id="A0A5C5XUZ7"/>
<organism evidence="1 2">
    <name type="scientific">Allorhodopirellula solitaria</name>
    <dbReference type="NCBI Taxonomy" id="2527987"/>
    <lineage>
        <taxon>Bacteria</taxon>
        <taxon>Pseudomonadati</taxon>
        <taxon>Planctomycetota</taxon>
        <taxon>Planctomycetia</taxon>
        <taxon>Pirellulales</taxon>
        <taxon>Pirellulaceae</taxon>
        <taxon>Allorhodopirellula</taxon>
    </lineage>
</organism>
<name>A0A5C5XUZ7_9BACT</name>
<accession>A0A5C5XUZ7</accession>
<sequence>MAADWVDASRTSRHAEELNAKCAVIFAGACRRQDSAFSAPLRFKREAGILGASRILVAVIQDAGFSRQWARNVDRAADWRLKTLLDDQAAKLDRASLCRRWIQVEQRYADSREASRRRDFHASGSSRFTAETGLMVLAPNSLIS</sequence>
<dbReference type="EMBL" id="SJPK01000005">
    <property type="protein sequence ID" value="TWT66391.1"/>
    <property type="molecule type" value="Genomic_DNA"/>
</dbReference>
<gene>
    <name evidence="1" type="ORF">CA85_24850</name>
</gene>
<keyword evidence="2" id="KW-1185">Reference proteome</keyword>